<proteinExistence type="predicted"/>
<dbReference type="EMBL" id="ADNJ02000004">
    <property type="protein sequence ID" value="KHO11238.1"/>
    <property type="molecule type" value="Genomic_DNA"/>
</dbReference>
<evidence type="ECO:0000313" key="3">
    <source>
        <dbReference type="Proteomes" id="UP000002498"/>
    </source>
</evidence>
<comment type="caution">
    <text evidence="2">The sequence shown here is derived from an EMBL/GenBank/DDBJ whole genome shotgun (WGS) entry which is preliminary data.</text>
</comment>
<feature type="compositionally biased region" description="Basic and acidic residues" evidence="1">
    <location>
        <begin position="92"/>
        <end position="105"/>
    </location>
</feature>
<dbReference type="HOGENOM" id="CLU_2237224_0_0_1"/>
<feature type="region of interest" description="Disordered" evidence="1">
    <location>
        <begin position="83"/>
        <end position="105"/>
    </location>
</feature>
<dbReference type="Proteomes" id="UP000002498">
    <property type="component" value="Unassembled WGS sequence"/>
</dbReference>
<reference evidence="2 3" key="1">
    <citation type="journal article" date="2011" name="PLoS Genet.">
        <title>Genome sequencing and comparative transcriptomics of the model entomopathogenic fungi Metarhizium anisopliae and M. acridum.</title>
        <authorList>
            <person name="Gao Q."/>
            <person name="Jin K."/>
            <person name="Ying S.H."/>
            <person name="Zhang Y."/>
            <person name="Xiao G."/>
            <person name="Shang Y."/>
            <person name="Duan Z."/>
            <person name="Hu X."/>
            <person name="Xie X.Q."/>
            <person name="Zhou G."/>
            <person name="Peng G."/>
            <person name="Luo Z."/>
            <person name="Huang W."/>
            <person name="Wang B."/>
            <person name="Fang W."/>
            <person name="Wang S."/>
            <person name="Zhong Y."/>
            <person name="Ma L.J."/>
            <person name="St Leger R.J."/>
            <person name="Zhao G.P."/>
            <person name="Pei Y."/>
            <person name="Feng M.G."/>
            <person name="Xia Y."/>
            <person name="Wang C."/>
        </authorList>
    </citation>
    <scope>NUCLEOTIDE SEQUENCE [LARGE SCALE GENOMIC DNA]</scope>
    <source>
        <strain evidence="3">ARSEF 23 / ATCC MYA-3075</strain>
    </source>
</reference>
<dbReference type="AlphaFoldDB" id="A0A0B2X8N5"/>
<name>A0A0B2X8N5_METRA</name>
<dbReference type="OrthoDB" id="4330301at2759"/>
<protein>
    <submittedName>
        <fullName evidence="2">Eukaryotic translation initiation factor 2C 3</fullName>
    </submittedName>
</protein>
<dbReference type="RefSeq" id="XP_011411321.1">
    <property type="nucleotide sequence ID" value="XM_011413019.1"/>
</dbReference>
<organism evidence="2 3">
    <name type="scientific">Metarhizium robertsii (strain ARSEF 23 / ATCC MYA-3075)</name>
    <name type="common">Metarhizium anisopliae (strain ARSEF 23)</name>
    <dbReference type="NCBI Taxonomy" id="655844"/>
    <lineage>
        <taxon>Eukaryota</taxon>
        <taxon>Fungi</taxon>
        <taxon>Dikarya</taxon>
        <taxon>Ascomycota</taxon>
        <taxon>Pezizomycotina</taxon>
        <taxon>Sordariomycetes</taxon>
        <taxon>Hypocreomycetidae</taxon>
        <taxon>Hypocreales</taxon>
        <taxon>Clavicipitaceae</taxon>
        <taxon>Metarhizium</taxon>
    </lineage>
</organism>
<keyword evidence="2" id="KW-0396">Initiation factor</keyword>
<dbReference type="GeneID" id="23632501"/>
<evidence type="ECO:0000256" key="1">
    <source>
        <dbReference type="SAM" id="MobiDB-lite"/>
    </source>
</evidence>
<reference evidence="2 3" key="2">
    <citation type="journal article" date="2014" name="Proc. Natl. Acad. Sci. U.S.A.">
        <title>Trajectory and genomic determinants of fungal-pathogen speciation and host adaptation.</title>
        <authorList>
            <person name="Hu X."/>
            <person name="Xiao G."/>
            <person name="Zheng P."/>
            <person name="Shang Y."/>
            <person name="Su Y."/>
            <person name="Zhang X."/>
            <person name="Liu X."/>
            <person name="Zhan S."/>
            <person name="St Leger R.J."/>
            <person name="Wang C."/>
        </authorList>
    </citation>
    <scope>GENOME REANNOTATION</scope>
    <source>
        <strain evidence="3">ARSEF 23 / ATCC MYA-3075</strain>
    </source>
</reference>
<accession>A0A0B2X8N5</accession>
<dbReference type="KEGG" id="maj:MAA_11053"/>
<evidence type="ECO:0000313" key="2">
    <source>
        <dbReference type="EMBL" id="KHO11238.1"/>
    </source>
</evidence>
<sequence>MEEQSRQELGLMTSCKIGYEYAEHQFLGNHISLKYRNPKSVTDPTPDRIEVAKKAANIVPIKLGEGGDALSLGRGEISALTGDFYGTEDPVSDGKLDAERKQRLP</sequence>
<keyword evidence="3" id="KW-1185">Reference proteome</keyword>
<gene>
    <name evidence="2" type="ORF">MAA_11053</name>
</gene>
<dbReference type="GO" id="GO:0003743">
    <property type="term" value="F:translation initiation factor activity"/>
    <property type="evidence" value="ECO:0007669"/>
    <property type="project" value="UniProtKB-KW"/>
</dbReference>
<keyword evidence="2" id="KW-0648">Protein biosynthesis</keyword>